<name>A0ABU6GPR3_9BACL</name>
<keyword evidence="2" id="KW-0328">Glycosyltransferase</keyword>
<gene>
    <name evidence="2" type="ORF">P4H66_18085</name>
</gene>
<proteinExistence type="predicted"/>
<sequence>MRHEVVLTPAEEARARGREAGYQSGHDEGYLKGRADYIVSQHAAAFPFRQVHVLYIASGKGFPYSPIDEAISSTLRGMVSQLTVIEPGQPISEIAYQIMPDLVLVLDGMFIQNEQLDLVRQQGIKTAIWLTDDPYYTDMTTENVNHYDYVFTLESNCIPYYQQLGCPQVHHLPFAAYVEHYKPERTRSAQRREVSFIGSAYWNRVEYLNPIMDRLMQHNTIINGIWWDRLPNYAAYQDRIELNKWMGPQETSGAYNASKIVINLHRSHEDDSVNNNAVKIPAASPNPRTFEISACATLQLTDARSDLAKFYTPGREIETYSSPEELLDKVEYYLTHEKERRAIALNALDRTMREHTYGNRLNQMLSIVFP</sequence>
<comment type="caution">
    <text evidence="2">The sequence shown here is derived from an EMBL/GenBank/DDBJ whole genome shotgun (WGS) entry which is preliminary data.</text>
</comment>
<evidence type="ECO:0000313" key="2">
    <source>
        <dbReference type="EMBL" id="MEC0241727.1"/>
    </source>
</evidence>
<dbReference type="RefSeq" id="WP_326089629.1">
    <property type="nucleotide sequence ID" value="NZ_JARLKZ010000014.1"/>
</dbReference>
<accession>A0ABU6GPR3</accession>
<organism evidence="2 3">
    <name type="scientific">Paenibacillus dokdonensis</name>
    <dbReference type="NCBI Taxonomy" id="2567944"/>
    <lineage>
        <taxon>Bacteria</taxon>
        <taxon>Bacillati</taxon>
        <taxon>Bacillota</taxon>
        <taxon>Bacilli</taxon>
        <taxon>Bacillales</taxon>
        <taxon>Paenibacillaceae</taxon>
        <taxon>Paenibacillus</taxon>
    </lineage>
</organism>
<evidence type="ECO:0000313" key="3">
    <source>
        <dbReference type="Proteomes" id="UP001344632"/>
    </source>
</evidence>
<dbReference type="InterPro" id="IPR055259">
    <property type="entry name" value="YkvP/CgeB_Glyco_trans-like"/>
</dbReference>
<evidence type="ECO:0000259" key="1">
    <source>
        <dbReference type="Pfam" id="PF13524"/>
    </source>
</evidence>
<keyword evidence="3" id="KW-1185">Reference proteome</keyword>
<dbReference type="EC" id="2.4.-.-" evidence="2"/>
<dbReference type="EMBL" id="JARLKZ010000014">
    <property type="protein sequence ID" value="MEC0241727.1"/>
    <property type="molecule type" value="Genomic_DNA"/>
</dbReference>
<dbReference type="Pfam" id="PF13524">
    <property type="entry name" value="Glyco_trans_1_2"/>
    <property type="match status" value="1"/>
</dbReference>
<feature type="domain" description="Spore protein YkvP/CgeB glycosyl transferase-like" evidence="1">
    <location>
        <begin position="209"/>
        <end position="365"/>
    </location>
</feature>
<keyword evidence="2" id="KW-0808">Transferase</keyword>
<dbReference type="GO" id="GO:0016757">
    <property type="term" value="F:glycosyltransferase activity"/>
    <property type="evidence" value="ECO:0007669"/>
    <property type="project" value="UniProtKB-KW"/>
</dbReference>
<reference evidence="2 3" key="1">
    <citation type="submission" date="2023-03" db="EMBL/GenBank/DDBJ databases">
        <title>Bacillus Genome Sequencing.</title>
        <authorList>
            <person name="Dunlap C."/>
        </authorList>
    </citation>
    <scope>NUCLEOTIDE SEQUENCE [LARGE SCALE GENOMIC DNA]</scope>
    <source>
        <strain evidence="2 3">BD-525</strain>
    </source>
</reference>
<dbReference type="Proteomes" id="UP001344632">
    <property type="component" value="Unassembled WGS sequence"/>
</dbReference>
<protein>
    <submittedName>
        <fullName evidence="2">Glycosyltransferase</fullName>
        <ecNumber evidence="2">2.4.-.-</ecNumber>
    </submittedName>
</protein>